<evidence type="ECO:0000259" key="3">
    <source>
        <dbReference type="PROSITE" id="PS51186"/>
    </source>
</evidence>
<dbReference type="PROSITE" id="PS51186">
    <property type="entry name" value="GNAT"/>
    <property type="match status" value="1"/>
</dbReference>
<dbReference type="CDD" id="cd04301">
    <property type="entry name" value="NAT_SF"/>
    <property type="match status" value="1"/>
</dbReference>
<dbReference type="Gene3D" id="3.40.630.30">
    <property type="match status" value="1"/>
</dbReference>
<keyword evidence="1" id="KW-0808">Transferase</keyword>
<evidence type="ECO:0000256" key="2">
    <source>
        <dbReference type="ARBA" id="ARBA00023315"/>
    </source>
</evidence>
<dbReference type="EMBL" id="CP033930">
    <property type="protein sequence ID" value="AZB16436.1"/>
    <property type="molecule type" value="Genomic_DNA"/>
</dbReference>
<sequence length="163" mass="19123">MIASLQYRHLLSTESKIYREIRLESLKTFPEAFGATYQEALETKKFRLENDIETQATDRFVYGAFSGRHLIGICTFVKNEDHTGGIYQMYVKKEFQGKNVAYELIHSTIKEARKRCNNIVIFLEVTPDNERVYHFYKKTGFEEVMKKDSSTGILMQYSKEDTF</sequence>
<feature type="domain" description="N-acetyltransferase" evidence="3">
    <location>
        <begin position="16"/>
        <end position="160"/>
    </location>
</feature>
<dbReference type="InterPro" id="IPR016181">
    <property type="entry name" value="Acyl_CoA_acyltransferase"/>
</dbReference>
<protein>
    <submittedName>
        <fullName evidence="4">GNAT family N-acetyltransferase</fullName>
    </submittedName>
</protein>
<gene>
    <name evidence="4" type="ORF">EG352_00900</name>
</gene>
<evidence type="ECO:0000313" key="5">
    <source>
        <dbReference type="Proteomes" id="UP000269015"/>
    </source>
</evidence>
<proteinExistence type="predicted"/>
<evidence type="ECO:0000313" key="4">
    <source>
        <dbReference type="EMBL" id="AZB16436.1"/>
    </source>
</evidence>
<dbReference type="RefSeq" id="WP_060868473.1">
    <property type="nucleotide sequence ID" value="NZ_CP033930.1"/>
</dbReference>
<name>A0AAD1DTN9_CHRID</name>
<evidence type="ECO:0000256" key="1">
    <source>
        <dbReference type="ARBA" id="ARBA00022679"/>
    </source>
</evidence>
<dbReference type="PANTHER" id="PTHR43420">
    <property type="entry name" value="ACETYLTRANSFERASE"/>
    <property type="match status" value="1"/>
</dbReference>
<dbReference type="SUPFAM" id="SSF55729">
    <property type="entry name" value="Acyl-CoA N-acyltransferases (Nat)"/>
    <property type="match status" value="1"/>
</dbReference>
<keyword evidence="2" id="KW-0012">Acyltransferase</keyword>
<accession>A0AAD1DTN9</accession>
<organism evidence="4 5">
    <name type="scientific">Chryseobacterium indologenes</name>
    <name type="common">Flavobacterium indologenes</name>
    <dbReference type="NCBI Taxonomy" id="253"/>
    <lineage>
        <taxon>Bacteria</taxon>
        <taxon>Pseudomonadati</taxon>
        <taxon>Bacteroidota</taxon>
        <taxon>Flavobacteriia</taxon>
        <taxon>Flavobacteriales</taxon>
        <taxon>Weeksellaceae</taxon>
        <taxon>Chryseobacterium group</taxon>
        <taxon>Chryseobacterium</taxon>
    </lineage>
</organism>
<dbReference type="InterPro" id="IPR000182">
    <property type="entry name" value="GNAT_dom"/>
</dbReference>
<dbReference type="GO" id="GO:0016747">
    <property type="term" value="F:acyltransferase activity, transferring groups other than amino-acyl groups"/>
    <property type="evidence" value="ECO:0007669"/>
    <property type="project" value="InterPro"/>
</dbReference>
<dbReference type="PANTHER" id="PTHR43420:SF12">
    <property type="entry name" value="N-ACETYLTRANSFERASE DOMAIN-CONTAINING PROTEIN"/>
    <property type="match status" value="1"/>
</dbReference>
<reference evidence="4 5" key="1">
    <citation type="submission" date="2018-11" db="EMBL/GenBank/DDBJ databases">
        <title>Proposal to divide the Flavobacteriaceae and reorganize its genera based on Amino Acid Identity values calculated from whole genome sequences.</title>
        <authorList>
            <person name="Nicholson A.C."/>
            <person name="Gulvik C.A."/>
            <person name="Whitney A.M."/>
            <person name="Humrighouse B.W."/>
            <person name="Bell M."/>
            <person name="Holmes B."/>
            <person name="Steigerwalt A.G."/>
            <person name="Villarma A."/>
            <person name="Sheth M."/>
            <person name="Batra D."/>
            <person name="Pryor J."/>
            <person name="Bernardet J.-F."/>
            <person name="Hugo C."/>
            <person name="Kampfer P."/>
            <person name="Newman J."/>
            <person name="McQuiston J.R."/>
        </authorList>
    </citation>
    <scope>NUCLEOTIDE SEQUENCE [LARGE SCALE GENOMIC DNA]</scope>
    <source>
        <strain evidence="4 5">H5559</strain>
    </source>
</reference>
<dbReference type="Pfam" id="PF00583">
    <property type="entry name" value="Acetyltransf_1"/>
    <property type="match status" value="1"/>
</dbReference>
<dbReference type="AlphaFoldDB" id="A0AAD1DTN9"/>
<dbReference type="Proteomes" id="UP000269015">
    <property type="component" value="Chromosome"/>
</dbReference>
<dbReference type="InterPro" id="IPR050680">
    <property type="entry name" value="YpeA/RimI_acetyltransf"/>
</dbReference>